<evidence type="ECO:0000313" key="4">
    <source>
        <dbReference type="EMBL" id="KAH8692347.1"/>
    </source>
</evidence>
<keyword evidence="1" id="KW-0521">NADP</keyword>
<keyword evidence="2" id="KW-0560">Oxidoreductase</keyword>
<evidence type="ECO:0000256" key="1">
    <source>
        <dbReference type="ARBA" id="ARBA00022857"/>
    </source>
</evidence>
<evidence type="ECO:0000259" key="3">
    <source>
        <dbReference type="Pfam" id="PF05368"/>
    </source>
</evidence>
<dbReference type="Gene3D" id="3.90.25.10">
    <property type="entry name" value="UDP-galactose 4-epimerase, domain 1"/>
    <property type="match status" value="1"/>
</dbReference>
<dbReference type="Pfam" id="PF05368">
    <property type="entry name" value="NmrA"/>
    <property type="match status" value="1"/>
</dbReference>
<name>A0AAD4KJ39_9EURO</name>
<proteinExistence type="predicted"/>
<protein>
    <recommendedName>
        <fullName evidence="3">NmrA-like domain-containing protein</fullName>
    </recommendedName>
</protein>
<accession>A0AAD4KJ39</accession>
<organism evidence="4 5">
    <name type="scientific">Talaromyces proteolyticus</name>
    <dbReference type="NCBI Taxonomy" id="1131652"/>
    <lineage>
        <taxon>Eukaryota</taxon>
        <taxon>Fungi</taxon>
        <taxon>Dikarya</taxon>
        <taxon>Ascomycota</taxon>
        <taxon>Pezizomycotina</taxon>
        <taxon>Eurotiomycetes</taxon>
        <taxon>Eurotiomycetidae</taxon>
        <taxon>Eurotiales</taxon>
        <taxon>Trichocomaceae</taxon>
        <taxon>Talaromyces</taxon>
        <taxon>Talaromyces sect. Bacilispori</taxon>
    </lineage>
</organism>
<dbReference type="InterPro" id="IPR051609">
    <property type="entry name" value="NmrA/Isoflavone_reductase-like"/>
</dbReference>
<dbReference type="GeneID" id="70249443"/>
<dbReference type="InterPro" id="IPR036291">
    <property type="entry name" value="NAD(P)-bd_dom_sf"/>
</dbReference>
<evidence type="ECO:0000313" key="5">
    <source>
        <dbReference type="Proteomes" id="UP001201262"/>
    </source>
</evidence>
<dbReference type="AlphaFoldDB" id="A0AAD4KJ39"/>
<gene>
    <name evidence="4" type="ORF">BGW36DRAFT_410779</name>
</gene>
<dbReference type="EMBL" id="JAJTJA010000011">
    <property type="protein sequence ID" value="KAH8692347.1"/>
    <property type="molecule type" value="Genomic_DNA"/>
</dbReference>
<dbReference type="GO" id="GO:0016491">
    <property type="term" value="F:oxidoreductase activity"/>
    <property type="evidence" value="ECO:0007669"/>
    <property type="project" value="UniProtKB-KW"/>
</dbReference>
<comment type="caution">
    <text evidence="4">The sequence shown here is derived from an EMBL/GenBank/DDBJ whole genome shotgun (WGS) entry which is preliminary data.</text>
</comment>
<dbReference type="Proteomes" id="UP001201262">
    <property type="component" value="Unassembled WGS sequence"/>
</dbReference>
<dbReference type="PANTHER" id="PTHR47706">
    <property type="entry name" value="NMRA-LIKE FAMILY PROTEIN"/>
    <property type="match status" value="1"/>
</dbReference>
<reference evidence="4" key="1">
    <citation type="submission" date="2021-12" db="EMBL/GenBank/DDBJ databases">
        <title>Convergent genome expansion in fungi linked to evolution of root-endophyte symbiosis.</title>
        <authorList>
            <consortium name="DOE Joint Genome Institute"/>
            <person name="Ke Y.-H."/>
            <person name="Bonito G."/>
            <person name="Liao H.-L."/>
            <person name="Looney B."/>
            <person name="Rojas-Flechas A."/>
            <person name="Nash J."/>
            <person name="Hameed K."/>
            <person name="Schadt C."/>
            <person name="Martin F."/>
            <person name="Crous P.W."/>
            <person name="Miettinen O."/>
            <person name="Magnuson J.K."/>
            <person name="Labbe J."/>
            <person name="Jacobson D."/>
            <person name="Doktycz M.J."/>
            <person name="Veneault-Fourrey C."/>
            <person name="Kuo A."/>
            <person name="Mondo S."/>
            <person name="Calhoun S."/>
            <person name="Riley R."/>
            <person name="Ohm R."/>
            <person name="LaButti K."/>
            <person name="Andreopoulos B."/>
            <person name="Pangilinan J."/>
            <person name="Nolan M."/>
            <person name="Tritt A."/>
            <person name="Clum A."/>
            <person name="Lipzen A."/>
            <person name="Daum C."/>
            <person name="Barry K."/>
            <person name="Grigoriev I.V."/>
            <person name="Vilgalys R."/>
        </authorList>
    </citation>
    <scope>NUCLEOTIDE SEQUENCE</scope>
    <source>
        <strain evidence="4">PMI_201</strain>
    </source>
</reference>
<dbReference type="RefSeq" id="XP_046068344.1">
    <property type="nucleotide sequence ID" value="XM_046219156.1"/>
</dbReference>
<dbReference type="SUPFAM" id="SSF51735">
    <property type="entry name" value="NAD(P)-binding Rossmann-fold domains"/>
    <property type="match status" value="1"/>
</dbReference>
<dbReference type="InterPro" id="IPR008030">
    <property type="entry name" value="NmrA-like"/>
</dbReference>
<keyword evidence="5" id="KW-1185">Reference proteome</keyword>
<dbReference type="PANTHER" id="PTHR47706:SF9">
    <property type="entry name" value="NMRA-LIKE DOMAIN-CONTAINING PROTEIN-RELATED"/>
    <property type="match status" value="1"/>
</dbReference>
<feature type="domain" description="NmrA-like" evidence="3">
    <location>
        <begin position="4"/>
        <end position="218"/>
    </location>
</feature>
<sequence>MAYQKIGVFGATGRLGQELTRAFVEEGFDIVPFSRQKTTVAGIPTQEVGSLVGFDVIVCTVGVSGLNDQLSLIEKAKKDGVKRFVPSEYGVDHRASDLDFFKPKKQVFEAVKAARFPDGWTAIITGFFDAVIPAVASLSTDSSVINVSGNGKTRYPFVFRHDLGRILAYTFKHPKEYKDVWLAIANEWLSGDDIAQIIQEASGKNLHIKHIEADEKKAPVIYLLERNGGNVFDPAIQTKDIPISLVDLRAHIRNIYTSQ</sequence>
<evidence type="ECO:0000256" key="2">
    <source>
        <dbReference type="ARBA" id="ARBA00023002"/>
    </source>
</evidence>
<dbReference type="Gene3D" id="3.40.50.720">
    <property type="entry name" value="NAD(P)-binding Rossmann-like Domain"/>
    <property type="match status" value="1"/>
</dbReference>